<name>A0ABV8ELJ1_9BACT</name>
<gene>
    <name evidence="2" type="ORF">ACFOUP_12445</name>
</gene>
<keyword evidence="1" id="KW-0732">Signal</keyword>
<feature type="chain" id="PRO_5045495414" evidence="1">
    <location>
        <begin position="26"/>
        <end position="384"/>
    </location>
</feature>
<organism evidence="2 3">
    <name type="scientific">Belliella kenyensis</name>
    <dbReference type="NCBI Taxonomy" id="1472724"/>
    <lineage>
        <taxon>Bacteria</taxon>
        <taxon>Pseudomonadati</taxon>
        <taxon>Bacteroidota</taxon>
        <taxon>Cytophagia</taxon>
        <taxon>Cytophagales</taxon>
        <taxon>Cyclobacteriaceae</taxon>
        <taxon>Belliella</taxon>
    </lineage>
</organism>
<reference evidence="3" key="1">
    <citation type="journal article" date="2019" name="Int. J. Syst. Evol. Microbiol.">
        <title>The Global Catalogue of Microorganisms (GCM) 10K type strain sequencing project: providing services to taxonomists for standard genome sequencing and annotation.</title>
        <authorList>
            <consortium name="The Broad Institute Genomics Platform"/>
            <consortium name="The Broad Institute Genome Sequencing Center for Infectious Disease"/>
            <person name="Wu L."/>
            <person name="Ma J."/>
        </authorList>
    </citation>
    <scope>NUCLEOTIDE SEQUENCE [LARGE SCALE GENOMIC DNA]</scope>
    <source>
        <strain evidence="3">CECT 8551</strain>
    </source>
</reference>
<dbReference type="EMBL" id="JBHSAV010000053">
    <property type="protein sequence ID" value="MFC3977188.1"/>
    <property type="molecule type" value="Genomic_DNA"/>
</dbReference>
<dbReference type="InterPro" id="IPR011042">
    <property type="entry name" value="6-blade_b-propeller_TolB-like"/>
</dbReference>
<proteinExistence type="predicted"/>
<protein>
    <submittedName>
        <fullName evidence="2">6-bladed beta-propeller</fullName>
    </submittedName>
</protein>
<dbReference type="Proteomes" id="UP001595766">
    <property type="component" value="Unassembled WGS sequence"/>
</dbReference>
<evidence type="ECO:0000313" key="3">
    <source>
        <dbReference type="Proteomes" id="UP001595766"/>
    </source>
</evidence>
<dbReference type="RefSeq" id="WP_241291791.1">
    <property type="nucleotide sequence ID" value="NZ_JAKZGR010000002.1"/>
</dbReference>
<dbReference type="Gene3D" id="2.120.10.30">
    <property type="entry name" value="TolB, C-terminal domain"/>
    <property type="match status" value="1"/>
</dbReference>
<feature type="signal peptide" evidence="1">
    <location>
        <begin position="1"/>
        <end position="25"/>
    </location>
</feature>
<keyword evidence="3" id="KW-1185">Reference proteome</keyword>
<dbReference type="Pfam" id="PF17170">
    <property type="entry name" value="DUF5128"/>
    <property type="match status" value="1"/>
</dbReference>
<evidence type="ECO:0000313" key="2">
    <source>
        <dbReference type="EMBL" id="MFC3977188.1"/>
    </source>
</evidence>
<comment type="caution">
    <text evidence="2">The sequence shown here is derived from an EMBL/GenBank/DDBJ whole genome shotgun (WGS) entry which is preliminary data.</text>
</comment>
<evidence type="ECO:0000256" key="1">
    <source>
        <dbReference type="SAM" id="SignalP"/>
    </source>
</evidence>
<sequence length="384" mass="44772">MKKLFNCWKLNLGILMMALFFSQCGKPNSGGNSSQLTAEQVLKVDLNHQDELSDRNNLDSLSIIRLETSKECLIGNINKIEILENRIYILDKFKSRSLFCFKLSGEFEFKIHNLGDGPGEFTLPEDFSVIDQEISIYDNFRKMKINYDQNGNFISETKMVVSIRNILQLDDGIALVTPDESYLDSENDYNLLVTDRNIGKILERYIPNVTLGESIFSSNKVFSKWGTRILFTYGFNDTIYSFDKKDLMRQLVMDFGKNKIPYEIAETESREVRDRIFDTNYNYNGLLMDISENEDYISFRYTNFSLLKDHDPFLLYSKESKKVYNFTNIYNYEHRFKINPPMFVYKNKFVSKVTYDIKGESTPGLLPSEMDNPALAIYTIKRGY</sequence>
<accession>A0ABV8ELJ1</accession>